<organism evidence="1 2">
    <name type="scientific">Celeribacter arenosi</name>
    <dbReference type="NCBI Taxonomy" id="792649"/>
    <lineage>
        <taxon>Bacteria</taxon>
        <taxon>Pseudomonadati</taxon>
        <taxon>Pseudomonadota</taxon>
        <taxon>Alphaproteobacteria</taxon>
        <taxon>Rhodobacterales</taxon>
        <taxon>Roseobacteraceae</taxon>
        <taxon>Celeribacter</taxon>
    </lineage>
</organism>
<dbReference type="RefSeq" id="WP_344843970.1">
    <property type="nucleotide sequence ID" value="NZ_BAABDF010000003.1"/>
</dbReference>
<dbReference type="Proteomes" id="UP001399917">
    <property type="component" value="Unassembled WGS sequence"/>
</dbReference>
<evidence type="ECO:0000313" key="1">
    <source>
        <dbReference type="EMBL" id="GAA3860162.1"/>
    </source>
</evidence>
<reference evidence="2" key="1">
    <citation type="journal article" date="2019" name="Int. J. Syst. Evol. Microbiol.">
        <title>The Global Catalogue of Microorganisms (GCM) 10K type strain sequencing project: providing services to taxonomists for standard genome sequencing and annotation.</title>
        <authorList>
            <consortium name="The Broad Institute Genomics Platform"/>
            <consortium name="The Broad Institute Genome Sequencing Center for Infectious Disease"/>
            <person name="Wu L."/>
            <person name="Ma J."/>
        </authorList>
    </citation>
    <scope>NUCLEOTIDE SEQUENCE [LARGE SCALE GENOMIC DNA]</scope>
    <source>
        <strain evidence="2">JCM 17190</strain>
    </source>
</reference>
<dbReference type="EMBL" id="BAABDF010000003">
    <property type="protein sequence ID" value="GAA3860162.1"/>
    <property type="molecule type" value="Genomic_DNA"/>
</dbReference>
<gene>
    <name evidence="1" type="ORF">GCM10022404_08780</name>
</gene>
<dbReference type="Pfam" id="PF20086">
    <property type="entry name" value="DUF6478"/>
    <property type="match status" value="1"/>
</dbReference>
<accession>A0ABP7K1K0</accession>
<dbReference type="InterPro" id="IPR045514">
    <property type="entry name" value="DUF6478"/>
</dbReference>
<comment type="caution">
    <text evidence="1">The sequence shown here is derived from an EMBL/GenBank/DDBJ whole genome shotgun (WGS) entry which is preliminary data.</text>
</comment>
<keyword evidence="2" id="KW-1185">Reference proteome</keyword>
<name>A0ABP7K1K0_9RHOB</name>
<sequence length="260" mass="29708">MAAKNGRFNRFFAGVAHKLMLRRWADRVRRAEGISLTELREQRLQARAQRWQIDRFLHVADGRLALPALGSNAMQLPMFTEWSHRPDLWRGRLANAGLVAVPSKTSLGPDTTVFHDANLADMSLRQNRNNSEDDLAPFGVLIDVYRFDGSFLSLSIDLPEDAVEGVSKRHVIRLDCVLEAERYCDVSARLNIQHGPNREQIVRNLPACRGEVSAEFDLAYANLDELRVEKMWIDLIFSTVQMNRIGVRDLFVSRRPRAEI</sequence>
<protein>
    <submittedName>
        <fullName evidence="1">DUF6478 family protein</fullName>
    </submittedName>
</protein>
<evidence type="ECO:0000313" key="2">
    <source>
        <dbReference type="Proteomes" id="UP001399917"/>
    </source>
</evidence>
<proteinExistence type="predicted"/>